<dbReference type="EMBL" id="VWYW01001287">
    <property type="protein sequence ID" value="NXF13063.1"/>
    <property type="molecule type" value="Genomic_DNA"/>
</dbReference>
<evidence type="ECO:0000259" key="7">
    <source>
        <dbReference type="Pfam" id="PF06817"/>
    </source>
</evidence>
<comment type="caution">
    <text evidence="8">The sequence shown here is derived from an EMBL/GenBank/DDBJ whole genome shotgun (WGS) entry which is preliminary data.</text>
</comment>
<feature type="domain" description="Reverse transcriptase thumb" evidence="7">
    <location>
        <begin position="2"/>
        <end position="49"/>
    </location>
</feature>
<dbReference type="Pfam" id="PF06817">
    <property type="entry name" value="RVT_thumb"/>
    <property type="match status" value="1"/>
</dbReference>
<dbReference type="AlphaFoldDB" id="A0A7K8R5A7"/>
<evidence type="ECO:0000256" key="3">
    <source>
        <dbReference type="ARBA" id="ARBA00022722"/>
    </source>
</evidence>
<keyword evidence="3" id="KW-0540">Nuclease</keyword>
<feature type="non-terminal residue" evidence="8">
    <location>
        <position position="99"/>
    </location>
</feature>
<dbReference type="InterPro" id="IPR043502">
    <property type="entry name" value="DNA/RNA_pol_sf"/>
</dbReference>
<keyword evidence="9" id="KW-1185">Reference proteome</keyword>
<keyword evidence="4" id="KW-0255">Endonuclease</keyword>
<reference evidence="8 9" key="1">
    <citation type="submission" date="2019-09" db="EMBL/GenBank/DDBJ databases">
        <title>Bird 10,000 Genomes (B10K) Project - Family phase.</title>
        <authorList>
            <person name="Zhang G."/>
        </authorList>
    </citation>
    <scope>NUCLEOTIDE SEQUENCE [LARGE SCALE GENOMIC DNA]</scope>
    <source>
        <strain evidence="8">B10K-CU-031-20</strain>
    </source>
</reference>
<keyword evidence="2" id="KW-0548">Nucleotidyltransferase</keyword>
<evidence type="ECO:0000313" key="8">
    <source>
        <dbReference type="EMBL" id="NXF13063.1"/>
    </source>
</evidence>
<accession>A0A7K8R5A7</accession>
<organism evidence="8 9">
    <name type="scientific">Smithornis capensis</name>
    <dbReference type="NCBI Taxonomy" id="363769"/>
    <lineage>
        <taxon>Eukaryota</taxon>
        <taxon>Metazoa</taxon>
        <taxon>Chordata</taxon>
        <taxon>Craniata</taxon>
        <taxon>Vertebrata</taxon>
        <taxon>Euteleostomi</taxon>
        <taxon>Archelosauria</taxon>
        <taxon>Archosauria</taxon>
        <taxon>Dinosauria</taxon>
        <taxon>Saurischia</taxon>
        <taxon>Theropoda</taxon>
        <taxon>Coelurosauria</taxon>
        <taxon>Aves</taxon>
        <taxon>Neognathae</taxon>
        <taxon>Neoaves</taxon>
        <taxon>Telluraves</taxon>
        <taxon>Australaves</taxon>
        <taxon>Passeriformes</taxon>
        <taxon>Eurylaimidae</taxon>
        <taxon>Smithornis</taxon>
    </lineage>
</organism>
<sequence length="99" mass="11206">VQKLLGSINWVSSYLGLTTKQLAPLFALLKGDRELSSPHNFTVEAKQVLTEVKEAISKHWVCCVDLDVPVTFFVVLHDLHPTGILGQWNDEWEDPLHLE</sequence>
<dbReference type="SUPFAM" id="SSF56672">
    <property type="entry name" value="DNA/RNA polymerases"/>
    <property type="match status" value="1"/>
</dbReference>
<dbReference type="GO" id="GO:0004519">
    <property type="term" value="F:endonuclease activity"/>
    <property type="evidence" value="ECO:0007669"/>
    <property type="project" value="UniProtKB-KW"/>
</dbReference>
<dbReference type="PANTHER" id="PTHR41694:SF3">
    <property type="entry name" value="RNA-DIRECTED DNA POLYMERASE-RELATED"/>
    <property type="match status" value="1"/>
</dbReference>
<gene>
    <name evidence="8" type="primary">Ervk18_2</name>
    <name evidence="8" type="ORF">SMICAP_R15048</name>
</gene>
<evidence type="ECO:0000256" key="6">
    <source>
        <dbReference type="ARBA" id="ARBA00022918"/>
    </source>
</evidence>
<feature type="non-terminal residue" evidence="8">
    <location>
        <position position="1"/>
    </location>
</feature>
<name>A0A7K8R5A7_9PASS</name>
<dbReference type="InterPro" id="IPR010661">
    <property type="entry name" value="RVT_thumb"/>
</dbReference>
<dbReference type="GO" id="GO:0035613">
    <property type="term" value="F:RNA stem-loop binding"/>
    <property type="evidence" value="ECO:0007669"/>
    <property type="project" value="TreeGrafter"/>
</dbReference>
<dbReference type="Proteomes" id="UP000567624">
    <property type="component" value="Unassembled WGS sequence"/>
</dbReference>
<evidence type="ECO:0000256" key="5">
    <source>
        <dbReference type="ARBA" id="ARBA00022801"/>
    </source>
</evidence>
<dbReference type="InterPro" id="IPR043128">
    <property type="entry name" value="Rev_trsase/Diguanyl_cyclase"/>
</dbReference>
<evidence type="ECO:0000256" key="1">
    <source>
        <dbReference type="ARBA" id="ARBA00022679"/>
    </source>
</evidence>
<proteinExistence type="predicted"/>
<keyword evidence="1" id="KW-0808">Transferase</keyword>
<protein>
    <submittedName>
        <fullName evidence="8">POK18 protein</fullName>
    </submittedName>
</protein>
<evidence type="ECO:0000256" key="4">
    <source>
        <dbReference type="ARBA" id="ARBA00022759"/>
    </source>
</evidence>
<dbReference type="GO" id="GO:0003964">
    <property type="term" value="F:RNA-directed DNA polymerase activity"/>
    <property type="evidence" value="ECO:0007669"/>
    <property type="project" value="UniProtKB-KW"/>
</dbReference>
<dbReference type="Gene3D" id="3.30.70.270">
    <property type="match status" value="1"/>
</dbReference>
<evidence type="ECO:0000256" key="2">
    <source>
        <dbReference type="ARBA" id="ARBA00022695"/>
    </source>
</evidence>
<dbReference type="GO" id="GO:0016787">
    <property type="term" value="F:hydrolase activity"/>
    <property type="evidence" value="ECO:0007669"/>
    <property type="project" value="UniProtKB-KW"/>
</dbReference>
<dbReference type="PANTHER" id="PTHR41694">
    <property type="entry name" value="ENDOGENOUS RETROVIRUS GROUP K MEMBER POL PROTEIN"/>
    <property type="match status" value="1"/>
</dbReference>
<keyword evidence="6" id="KW-0695">RNA-directed DNA polymerase</keyword>
<evidence type="ECO:0000313" key="9">
    <source>
        <dbReference type="Proteomes" id="UP000567624"/>
    </source>
</evidence>
<keyword evidence="5" id="KW-0378">Hydrolase</keyword>